<dbReference type="Gene3D" id="1.10.10.10">
    <property type="entry name" value="Winged helix-like DNA-binding domain superfamily/Winged helix DNA-binding domain"/>
    <property type="match status" value="1"/>
</dbReference>
<feature type="domain" description="HTH iclR-type" evidence="4">
    <location>
        <begin position="10"/>
        <end position="70"/>
    </location>
</feature>
<keyword evidence="7" id="KW-1185">Reference proteome</keyword>
<reference evidence="6" key="2">
    <citation type="submission" date="2020-09" db="EMBL/GenBank/DDBJ databases">
        <authorList>
            <person name="Sun Q."/>
            <person name="Zhou Y."/>
        </authorList>
    </citation>
    <scope>NUCLEOTIDE SEQUENCE</scope>
    <source>
        <strain evidence="6">CGMCC 1.15330</strain>
    </source>
</reference>
<dbReference type="SUPFAM" id="SSF46785">
    <property type="entry name" value="Winged helix' DNA-binding domain"/>
    <property type="match status" value="1"/>
</dbReference>
<dbReference type="PROSITE" id="PS51077">
    <property type="entry name" value="HTH_ICLR"/>
    <property type="match status" value="1"/>
</dbReference>
<organism evidence="6 7">
    <name type="scientific">Sphingomonas metalli</name>
    <dbReference type="NCBI Taxonomy" id="1779358"/>
    <lineage>
        <taxon>Bacteria</taxon>
        <taxon>Pseudomonadati</taxon>
        <taxon>Pseudomonadota</taxon>
        <taxon>Alphaproteobacteria</taxon>
        <taxon>Sphingomonadales</taxon>
        <taxon>Sphingomonadaceae</taxon>
        <taxon>Sphingomonas</taxon>
    </lineage>
</organism>
<dbReference type="InterPro" id="IPR036390">
    <property type="entry name" value="WH_DNA-bd_sf"/>
</dbReference>
<dbReference type="AlphaFoldDB" id="A0A916TAW0"/>
<keyword evidence="1" id="KW-0805">Transcription regulation</keyword>
<dbReference type="InterPro" id="IPR036388">
    <property type="entry name" value="WH-like_DNA-bd_sf"/>
</dbReference>
<dbReference type="EMBL" id="BMIH01000004">
    <property type="protein sequence ID" value="GGB38199.1"/>
    <property type="molecule type" value="Genomic_DNA"/>
</dbReference>
<dbReference type="Gene3D" id="3.30.450.40">
    <property type="match status" value="1"/>
</dbReference>
<accession>A0A916TAW0</accession>
<proteinExistence type="predicted"/>
<dbReference type="SUPFAM" id="SSF55781">
    <property type="entry name" value="GAF domain-like"/>
    <property type="match status" value="1"/>
</dbReference>
<dbReference type="PANTHER" id="PTHR30136:SF35">
    <property type="entry name" value="HTH-TYPE TRANSCRIPTIONAL REGULATOR RV1719"/>
    <property type="match status" value="1"/>
</dbReference>
<gene>
    <name evidence="6" type="ORF">GCM10011380_29500</name>
</gene>
<dbReference type="PANTHER" id="PTHR30136">
    <property type="entry name" value="HELIX-TURN-HELIX TRANSCRIPTIONAL REGULATOR, ICLR FAMILY"/>
    <property type="match status" value="1"/>
</dbReference>
<dbReference type="GO" id="GO:0045892">
    <property type="term" value="P:negative regulation of DNA-templated transcription"/>
    <property type="evidence" value="ECO:0007669"/>
    <property type="project" value="TreeGrafter"/>
</dbReference>
<protein>
    <submittedName>
        <fullName evidence="6">IclR family transcriptional regulator</fullName>
    </submittedName>
</protein>
<dbReference type="InterPro" id="IPR029016">
    <property type="entry name" value="GAF-like_dom_sf"/>
</dbReference>
<dbReference type="PROSITE" id="PS51078">
    <property type="entry name" value="ICLR_ED"/>
    <property type="match status" value="1"/>
</dbReference>
<dbReference type="InterPro" id="IPR014757">
    <property type="entry name" value="Tscrpt_reg_IclR_C"/>
</dbReference>
<sequence length="250" mass="27072">MATRSDTAGVKSAVRTLDLIEHVFGHPDGLAAQQIATALAIPLSSLTYLLTTLVERGYLRREGRLFLPGEGLDRLSRRAPPSLLDAARPIVHALRRRFDETASLFVPVEWDMRVAMTETSTQNLRYAMEVGVRVPLHAIAAGKALLASYADARVDAYFASTGRARFTPHTLADEAALRRQLADIRRTGIAFTRDELTHGISGLGVAVVQDARTALSIGVAVPSIRMSPALGDQIAADLLAAKRQLEARRG</sequence>
<keyword evidence="2" id="KW-0238">DNA-binding</keyword>
<dbReference type="Pfam" id="PF09339">
    <property type="entry name" value="HTH_IclR"/>
    <property type="match status" value="1"/>
</dbReference>
<feature type="domain" description="IclR-ED" evidence="5">
    <location>
        <begin position="71"/>
        <end position="250"/>
    </location>
</feature>
<dbReference type="SMART" id="SM00346">
    <property type="entry name" value="HTH_ICLR"/>
    <property type="match status" value="1"/>
</dbReference>
<dbReference type="InterPro" id="IPR005471">
    <property type="entry name" value="Tscrpt_reg_IclR_N"/>
</dbReference>
<name>A0A916TAW0_9SPHN</name>
<evidence type="ECO:0000256" key="1">
    <source>
        <dbReference type="ARBA" id="ARBA00023015"/>
    </source>
</evidence>
<reference evidence="6" key="1">
    <citation type="journal article" date="2014" name="Int. J. Syst. Evol. Microbiol.">
        <title>Complete genome sequence of Corynebacterium casei LMG S-19264T (=DSM 44701T), isolated from a smear-ripened cheese.</title>
        <authorList>
            <consortium name="US DOE Joint Genome Institute (JGI-PGF)"/>
            <person name="Walter F."/>
            <person name="Albersmeier A."/>
            <person name="Kalinowski J."/>
            <person name="Ruckert C."/>
        </authorList>
    </citation>
    <scope>NUCLEOTIDE SEQUENCE</scope>
    <source>
        <strain evidence="6">CGMCC 1.15330</strain>
    </source>
</reference>
<evidence type="ECO:0000313" key="7">
    <source>
        <dbReference type="Proteomes" id="UP000623067"/>
    </source>
</evidence>
<dbReference type="RefSeq" id="WP_188659544.1">
    <property type="nucleotide sequence ID" value="NZ_BMIH01000004.1"/>
</dbReference>
<dbReference type="GO" id="GO:0003700">
    <property type="term" value="F:DNA-binding transcription factor activity"/>
    <property type="evidence" value="ECO:0007669"/>
    <property type="project" value="TreeGrafter"/>
</dbReference>
<evidence type="ECO:0000259" key="4">
    <source>
        <dbReference type="PROSITE" id="PS51077"/>
    </source>
</evidence>
<dbReference type="Proteomes" id="UP000623067">
    <property type="component" value="Unassembled WGS sequence"/>
</dbReference>
<evidence type="ECO:0000259" key="5">
    <source>
        <dbReference type="PROSITE" id="PS51078"/>
    </source>
</evidence>
<comment type="caution">
    <text evidence="6">The sequence shown here is derived from an EMBL/GenBank/DDBJ whole genome shotgun (WGS) entry which is preliminary data.</text>
</comment>
<evidence type="ECO:0000313" key="6">
    <source>
        <dbReference type="EMBL" id="GGB38199.1"/>
    </source>
</evidence>
<evidence type="ECO:0000256" key="3">
    <source>
        <dbReference type="ARBA" id="ARBA00023163"/>
    </source>
</evidence>
<dbReference type="GO" id="GO:0003677">
    <property type="term" value="F:DNA binding"/>
    <property type="evidence" value="ECO:0007669"/>
    <property type="project" value="UniProtKB-KW"/>
</dbReference>
<evidence type="ECO:0000256" key="2">
    <source>
        <dbReference type="ARBA" id="ARBA00023125"/>
    </source>
</evidence>
<dbReference type="InterPro" id="IPR050707">
    <property type="entry name" value="HTH_MetabolicPath_Reg"/>
</dbReference>
<keyword evidence="3" id="KW-0804">Transcription</keyword>
<dbReference type="Pfam" id="PF01614">
    <property type="entry name" value="IclR_C"/>
    <property type="match status" value="1"/>
</dbReference>